<keyword evidence="4 6" id="KW-1133">Transmembrane helix</keyword>
<evidence type="ECO:0000256" key="4">
    <source>
        <dbReference type="ARBA" id="ARBA00022989"/>
    </source>
</evidence>
<feature type="transmembrane region" description="Helical" evidence="6">
    <location>
        <begin position="209"/>
        <end position="230"/>
    </location>
</feature>
<keyword evidence="5 6" id="KW-0472">Membrane</keyword>
<gene>
    <name evidence="7" type="ORF">DCAF_LOCUS24634</name>
</gene>
<keyword evidence="8" id="KW-1185">Reference proteome</keyword>
<proteinExistence type="inferred from homology"/>
<organism evidence="7 8">
    <name type="scientific">Dovyalis caffra</name>
    <dbReference type="NCBI Taxonomy" id="77055"/>
    <lineage>
        <taxon>Eukaryota</taxon>
        <taxon>Viridiplantae</taxon>
        <taxon>Streptophyta</taxon>
        <taxon>Embryophyta</taxon>
        <taxon>Tracheophyta</taxon>
        <taxon>Spermatophyta</taxon>
        <taxon>Magnoliopsida</taxon>
        <taxon>eudicotyledons</taxon>
        <taxon>Gunneridae</taxon>
        <taxon>Pentapetalae</taxon>
        <taxon>rosids</taxon>
        <taxon>fabids</taxon>
        <taxon>Malpighiales</taxon>
        <taxon>Salicaceae</taxon>
        <taxon>Flacourtieae</taxon>
        <taxon>Dovyalis</taxon>
    </lineage>
</organism>
<feature type="transmembrane region" description="Helical" evidence="6">
    <location>
        <begin position="488"/>
        <end position="508"/>
    </location>
</feature>
<dbReference type="SUPFAM" id="SSF103473">
    <property type="entry name" value="MFS general substrate transporter"/>
    <property type="match status" value="1"/>
</dbReference>
<comment type="subcellular location">
    <subcellularLocation>
        <location evidence="1">Membrane</location>
        <topology evidence="1">Multi-pass membrane protein</topology>
    </subcellularLocation>
</comment>
<evidence type="ECO:0000256" key="2">
    <source>
        <dbReference type="ARBA" id="ARBA00005982"/>
    </source>
</evidence>
<reference evidence="7 8" key="1">
    <citation type="submission" date="2024-01" db="EMBL/GenBank/DDBJ databases">
        <authorList>
            <person name="Waweru B."/>
        </authorList>
    </citation>
    <scope>NUCLEOTIDE SEQUENCE [LARGE SCALE GENOMIC DNA]</scope>
</reference>
<feature type="transmembrane region" description="Helical" evidence="6">
    <location>
        <begin position="184"/>
        <end position="203"/>
    </location>
</feature>
<comment type="caution">
    <text evidence="7">The sequence shown here is derived from an EMBL/GenBank/DDBJ whole genome shotgun (WGS) entry which is preliminary data.</text>
</comment>
<feature type="transmembrane region" description="Helical" evidence="6">
    <location>
        <begin position="535"/>
        <end position="553"/>
    </location>
</feature>
<feature type="transmembrane region" description="Helical" evidence="6">
    <location>
        <begin position="332"/>
        <end position="354"/>
    </location>
</feature>
<evidence type="ECO:0000313" key="8">
    <source>
        <dbReference type="Proteomes" id="UP001314170"/>
    </source>
</evidence>
<dbReference type="Proteomes" id="UP001314170">
    <property type="component" value="Unassembled WGS sequence"/>
</dbReference>
<feature type="transmembrane region" description="Helical" evidence="6">
    <location>
        <begin position="447"/>
        <end position="468"/>
    </location>
</feature>
<dbReference type="PANTHER" id="PTHR11654">
    <property type="entry name" value="OLIGOPEPTIDE TRANSPORTER-RELATED"/>
    <property type="match status" value="1"/>
</dbReference>
<dbReference type="Gene3D" id="1.20.1250.20">
    <property type="entry name" value="MFS general substrate transporter like domains"/>
    <property type="match status" value="1"/>
</dbReference>
<dbReference type="EMBL" id="CAWUPB010001194">
    <property type="protein sequence ID" value="CAK7353252.1"/>
    <property type="molecule type" value="Genomic_DNA"/>
</dbReference>
<comment type="similarity">
    <text evidence="2">Belongs to the major facilitator superfamily. Proton-dependent oligopeptide transporter (POT/PTR) (TC 2.A.17) family.</text>
</comment>
<dbReference type="InterPro" id="IPR036259">
    <property type="entry name" value="MFS_trans_sf"/>
</dbReference>
<feature type="transmembrane region" description="Helical" evidence="6">
    <location>
        <begin position="92"/>
        <end position="111"/>
    </location>
</feature>
<dbReference type="GO" id="GO:0022857">
    <property type="term" value="F:transmembrane transporter activity"/>
    <property type="evidence" value="ECO:0007669"/>
    <property type="project" value="InterPro"/>
</dbReference>
<evidence type="ECO:0000256" key="3">
    <source>
        <dbReference type="ARBA" id="ARBA00022692"/>
    </source>
</evidence>
<feature type="transmembrane region" description="Helical" evidence="6">
    <location>
        <begin position="66"/>
        <end position="85"/>
    </location>
</feature>
<evidence type="ECO:0000256" key="5">
    <source>
        <dbReference type="ARBA" id="ARBA00023136"/>
    </source>
</evidence>
<evidence type="ECO:0008006" key="9">
    <source>
        <dbReference type="Google" id="ProtNLM"/>
    </source>
</evidence>
<sequence>MEDQPDNKKTITEPLLNSNPKGGFRTLPFIIANEAFERLASFGLSTNMISYLTKEYGMDAAQGAQVLFLLSSATNFTPVLGAFFADSYVGRYRMIGFGCIVSLLGMVMLWSTTFPEARQPPCVQFGDRCNSRTTLQLLLLYTAFGFMAIGAGGIRSSSLAFGADQLSFRDNLQHGTIRESFFSWYYVTVSASVFVAMTCIVYIQDNMGWMVGFGVPVVLMIFSALSFFLASPFYVKLKPKASWITGLAQVVVASFRNRSIKLPTQATVEVRYHTKGSMLLVPSEKLRFFNKACIITNIQEDLTADEKALNPWSLCTVDQVEDLKALIKVIPIWSAGMLMSVNVSQGSFIVLQASTMDRHITSKFEIPAATFTSITVLVLIIWVALYDSVAIPLVSKIKAKPVRLSLKRRMGIGILLSTTSMAALAIAESVRRETAIKEGFSDNPDAGLHISAMWLLPFLILGGLAEALNAIGQNEFFYTELPKSMSSLASTLNGIGICAANLVSSFIVSTVRDLTQAEDQGSWVSSNINKGHYDYYYWLLAVLSLVNFIYYLVCSNSYGPCKEEEGSIVADEGFGR</sequence>
<name>A0AAV1SKB2_9ROSI</name>
<protein>
    <recommendedName>
        <fullName evidence="9">NPF family transporter</fullName>
    </recommendedName>
</protein>
<dbReference type="Pfam" id="PF00854">
    <property type="entry name" value="PTR2"/>
    <property type="match status" value="1"/>
</dbReference>
<dbReference type="GO" id="GO:0016020">
    <property type="term" value="C:membrane"/>
    <property type="evidence" value="ECO:0007669"/>
    <property type="project" value="UniProtKB-SubCell"/>
</dbReference>
<evidence type="ECO:0000313" key="7">
    <source>
        <dbReference type="EMBL" id="CAK7353252.1"/>
    </source>
</evidence>
<evidence type="ECO:0000256" key="1">
    <source>
        <dbReference type="ARBA" id="ARBA00004141"/>
    </source>
</evidence>
<dbReference type="CDD" id="cd17416">
    <property type="entry name" value="MFS_NPF1_2"/>
    <property type="match status" value="1"/>
</dbReference>
<keyword evidence="3 6" id="KW-0812">Transmembrane</keyword>
<accession>A0AAV1SKB2</accession>
<dbReference type="InterPro" id="IPR000109">
    <property type="entry name" value="POT_fam"/>
</dbReference>
<dbReference type="AlphaFoldDB" id="A0AAV1SKB2"/>
<evidence type="ECO:0000256" key="6">
    <source>
        <dbReference type="SAM" id="Phobius"/>
    </source>
</evidence>
<feature type="transmembrane region" description="Helical" evidence="6">
    <location>
        <begin position="366"/>
        <end position="389"/>
    </location>
</feature>
<feature type="transmembrane region" description="Helical" evidence="6">
    <location>
        <begin position="138"/>
        <end position="163"/>
    </location>
</feature>